<name>A0A7C4GEA5_UNCW3</name>
<feature type="transmembrane region" description="Helical" evidence="6">
    <location>
        <begin position="72"/>
        <end position="92"/>
    </location>
</feature>
<comment type="pathway">
    <text evidence="3 4">Purine metabolism; IMP biosynthesis via de novo pathway; 5-amino-1-(5-phospho-D-ribosyl)imidazole-4-carboxylate from 5-amino-1-(5-phospho-D-ribosyl)imidazole (N5-CAIR route): step 2/2.</text>
</comment>
<comment type="similarity">
    <text evidence="3">Belongs to the AIR carboxylase family. Class I subfamily.</text>
</comment>
<dbReference type="GO" id="GO:0034023">
    <property type="term" value="F:5-(carboxyamino)imidazole ribonucleotide mutase activity"/>
    <property type="evidence" value="ECO:0007669"/>
    <property type="project" value="UniProtKB-UniRule"/>
</dbReference>
<feature type="transmembrane region" description="Helical" evidence="6">
    <location>
        <begin position="112"/>
        <end position="137"/>
    </location>
</feature>
<protein>
    <recommendedName>
        <fullName evidence="3 4">N5-carboxyaminoimidazole ribonucleotide mutase</fullName>
        <shortName evidence="3 4">N5-CAIR mutase</shortName>
        <ecNumber evidence="3 4">5.4.99.18</ecNumber>
    </recommendedName>
    <alternativeName>
        <fullName evidence="3">5-(carboxyamino)imidazole ribonucleotide mutase</fullName>
    </alternativeName>
</protein>
<dbReference type="NCBIfam" id="TIGR01162">
    <property type="entry name" value="purE"/>
    <property type="match status" value="1"/>
</dbReference>
<comment type="caution">
    <text evidence="8">The sequence shown here is derived from an EMBL/GenBank/DDBJ whole genome shotgun (WGS) entry which is preliminary data.</text>
</comment>
<dbReference type="Gene3D" id="3.40.50.1970">
    <property type="match status" value="1"/>
</dbReference>
<dbReference type="GO" id="GO:0016829">
    <property type="term" value="F:lyase activity"/>
    <property type="evidence" value="ECO:0007669"/>
    <property type="project" value="UniProtKB-KW"/>
</dbReference>
<dbReference type="SMART" id="SM01001">
    <property type="entry name" value="AIRC"/>
    <property type="match status" value="1"/>
</dbReference>
<dbReference type="InterPro" id="IPR024694">
    <property type="entry name" value="PurE_prokaryotes"/>
</dbReference>
<evidence type="ECO:0000256" key="1">
    <source>
        <dbReference type="ARBA" id="ARBA00022755"/>
    </source>
</evidence>
<keyword evidence="6" id="KW-0472">Membrane</keyword>
<proteinExistence type="inferred from homology"/>
<organism evidence="8">
    <name type="scientific">candidate division WOR-3 bacterium</name>
    <dbReference type="NCBI Taxonomy" id="2052148"/>
    <lineage>
        <taxon>Bacteria</taxon>
        <taxon>Bacteria division WOR-3</taxon>
    </lineage>
</organism>
<accession>A0A7C4GEA5</accession>
<dbReference type="AlphaFoldDB" id="A0A7C4GEA5"/>
<gene>
    <name evidence="3 8" type="primary">purE</name>
    <name evidence="8" type="ORF">ENS41_09165</name>
</gene>
<dbReference type="Pfam" id="PF00731">
    <property type="entry name" value="AIRC"/>
    <property type="match status" value="1"/>
</dbReference>
<feature type="binding site" evidence="3 5">
    <location>
        <position position="45"/>
    </location>
    <ligand>
        <name>substrate</name>
    </ligand>
</feature>
<feature type="binding site" evidence="3 5">
    <location>
        <position position="18"/>
    </location>
    <ligand>
        <name>substrate</name>
    </ligand>
</feature>
<dbReference type="UniPathway" id="UPA00074">
    <property type="reaction ID" value="UER00943"/>
</dbReference>
<dbReference type="InterPro" id="IPR000031">
    <property type="entry name" value="PurE_dom"/>
</dbReference>
<comment type="function">
    <text evidence="3 4">Catalyzes the conversion of N5-carboxyaminoimidazole ribonucleotide (N5-CAIR) to 4-carboxy-5-aminoimidazole ribonucleotide (CAIR).</text>
</comment>
<evidence type="ECO:0000259" key="7">
    <source>
        <dbReference type="SMART" id="SM01001"/>
    </source>
</evidence>
<dbReference type="HAMAP" id="MF_01929">
    <property type="entry name" value="PurE_classI"/>
    <property type="match status" value="1"/>
</dbReference>
<dbReference type="PANTHER" id="PTHR23046">
    <property type="entry name" value="PHOSPHORIBOSYLAMINOIMIDAZOLE CARBOXYLASE CATALYTIC SUBUNIT"/>
    <property type="match status" value="1"/>
</dbReference>
<evidence type="ECO:0000256" key="2">
    <source>
        <dbReference type="ARBA" id="ARBA00023235"/>
    </source>
</evidence>
<evidence type="ECO:0000256" key="6">
    <source>
        <dbReference type="SAM" id="Phobius"/>
    </source>
</evidence>
<feature type="domain" description="PurE" evidence="7">
    <location>
        <begin position="7"/>
        <end position="157"/>
    </location>
</feature>
<dbReference type="SUPFAM" id="SSF52255">
    <property type="entry name" value="N5-CAIR mutase (phosphoribosylaminoimidazole carboxylase, PurE)"/>
    <property type="match status" value="1"/>
</dbReference>
<evidence type="ECO:0000256" key="5">
    <source>
        <dbReference type="PIRSR" id="PIRSR001338-1"/>
    </source>
</evidence>
<evidence type="ECO:0000313" key="8">
    <source>
        <dbReference type="EMBL" id="HGK29096.1"/>
    </source>
</evidence>
<keyword evidence="6" id="KW-1133">Transmembrane helix</keyword>
<dbReference type="EMBL" id="DSUT01000192">
    <property type="protein sequence ID" value="HGK29096.1"/>
    <property type="molecule type" value="Genomic_DNA"/>
</dbReference>
<dbReference type="GO" id="GO:0006189">
    <property type="term" value="P:'de novo' IMP biosynthetic process"/>
    <property type="evidence" value="ECO:0007669"/>
    <property type="project" value="UniProtKB-UniRule"/>
</dbReference>
<sequence length="171" mass="17968">MPNNKLPMVAVMMGSSGDKEVMLEAKKILDEFGVPNVVRVISAHRSPDLCRRFVREAQAKGIRIIIAGAGKAAHLAGVVASLTTLPVIGVPLDAGMSGLDALLSMVQMPKGVPVACMAVGKSGAANAALLAVAILALKDEKLARRLVAYRKKMAEQVARESVVDVAEMKAR</sequence>
<keyword evidence="2 3" id="KW-0413">Isomerase</keyword>
<keyword evidence="6" id="KW-0812">Transmembrane</keyword>
<evidence type="ECO:0000256" key="4">
    <source>
        <dbReference type="PIRNR" id="PIRNR001338"/>
    </source>
</evidence>
<evidence type="ECO:0000256" key="3">
    <source>
        <dbReference type="HAMAP-Rule" id="MF_01929"/>
    </source>
</evidence>
<dbReference type="EC" id="5.4.99.18" evidence="3 4"/>
<comment type="catalytic activity">
    <reaction evidence="3 4">
        <text>5-carboxyamino-1-(5-phospho-D-ribosyl)imidazole + H(+) = 5-amino-1-(5-phospho-D-ribosyl)imidazole-4-carboxylate</text>
        <dbReference type="Rhea" id="RHEA:13193"/>
        <dbReference type="ChEBI" id="CHEBI:15378"/>
        <dbReference type="ChEBI" id="CHEBI:58730"/>
        <dbReference type="ChEBI" id="CHEBI:77657"/>
        <dbReference type="EC" id="5.4.99.18"/>
    </reaction>
</comment>
<reference evidence="8" key="1">
    <citation type="journal article" date="2020" name="mSystems">
        <title>Genome- and Community-Level Interaction Insights into Carbon Utilization and Element Cycling Functions of Hydrothermarchaeota in Hydrothermal Sediment.</title>
        <authorList>
            <person name="Zhou Z."/>
            <person name="Liu Y."/>
            <person name="Xu W."/>
            <person name="Pan J."/>
            <person name="Luo Z.H."/>
            <person name="Li M."/>
        </authorList>
    </citation>
    <scope>NUCLEOTIDE SEQUENCE [LARGE SCALE GENOMIC DNA]</scope>
    <source>
        <strain evidence="8">SpSt-488</strain>
    </source>
</reference>
<keyword evidence="1 3" id="KW-0658">Purine biosynthesis</keyword>
<feature type="binding site" evidence="3 5">
    <location>
        <position position="15"/>
    </location>
    <ligand>
        <name>substrate</name>
    </ligand>
</feature>
<dbReference type="PIRSF" id="PIRSF001338">
    <property type="entry name" value="AIR_carboxylase"/>
    <property type="match status" value="1"/>
</dbReference>
<keyword evidence="8" id="KW-0456">Lyase</keyword>
<dbReference type="InterPro" id="IPR033747">
    <property type="entry name" value="PurE_ClassI"/>
</dbReference>
<dbReference type="PANTHER" id="PTHR23046:SF2">
    <property type="entry name" value="PHOSPHORIBOSYLAMINOIMIDAZOLE CARBOXYLASE"/>
    <property type="match status" value="1"/>
</dbReference>